<protein>
    <submittedName>
        <fullName evidence="2">Hydroxyproline-rich glycoprotein family protein</fullName>
    </submittedName>
</protein>
<organism evidence="2 3">
    <name type="scientific">Heracleum sosnowskyi</name>
    <dbReference type="NCBI Taxonomy" id="360622"/>
    <lineage>
        <taxon>Eukaryota</taxon>
        <taxon>Viridiplantae</taxon>
        <taxon>Streptophyta</taxon>
        <taxon>Embryophyta</taxon>
        <taxon>Tracheophyta</taxon>
        <taxon>Spermatophyta</taxon>
        <taxon>Magnoliopsida</taxon>
        <taxon>eudicotyledons</taxon>
        <taxon>Gunneridae</taxon>
        <taxon>Pentapetalae</taxon>
        <taxon>asterids</taxon>
        <taxon>campanulids</taxon>
        <taxon>Apiales</taxon>
        <taxon>Apiaceae</taxon>
        <taxon>Apioideae</taxon>
        <taxon>apioid superclade</taxon>
        <taxon>Tordylieae</taxon>
        <taxon>Tordyliinae</taxon>
        <taxon>Heracleum</taxon>
    </lineage>
</organism>
<reference evidence="2" key="1">
    <citation type="submission" date="2023-02" db="EMBL/GenBank/DDBJ databases">
        <title>Genome of toxic invasive species Heracleum sosnowskyi carries increased number of genes despite the absence of recent whole-genome duplications.</title>
        <authorList>
            <person name="Schelkunov M."/>
            <person name="Shtratnikova V."/>
            <person name="Makarenko M."/>
            <person name="Klepikova A."/>
            <person name="Omelchenko D."/>
            <person name="Novikova G."/>
            <person name="Obukhova E."/>
            <person name="Bogdanov V."/>
            <person name="Penin A."/>
            <person name="Logacheva M."/>
        </authorList>
    </citation>
    <scope>NUCLEOTIDE SEQUENCE</scope>
    <source>
        <strain evidence="2">Hsosn_3</strain>
        <tissue evidence="2">Leaf</tissue>
    </source>
</reference>
<accession>A0AAD8HYN9</accession>
<dbReference type="InterPro" id="IPR040420">
    <property type="entry name" value="At1g76660-like"/>
</dbReference>
<feature type="compositionally biased region" description="Low complexity" evidence="1">
    <location>
        <begin position="220"/>
        <end position="234"/>
    </location>
</feature>
<keyword evidence="3" id="KW-1185">Reference proteome</keyword>
<evidence type="ECO:0000256" key="1">
    <source>
        <dbReference type="SAM" id="MobiDB-lite"/>
    </source>
</evidence>
<dbReference type="EMBL" id="JAUIZM010000007">
    <property type="protein sequence ID" value="KAK1374833.1"/>
    <property type="molecule type" value="Genomic_DNA"/>
</dbReference>
<dbReference type="Proteomes" id="UP001237642">
    <property type="component" value="Unassembled WGS sequence"/>
</dbReference>
<dbReference type="PANTHER" id="PTHR31798:SF2">
    <property type="entry name" value="HYDROXYPROLINE-RICH GLYCOPROTEIN FAMILY PROTEIN"/>
    <property type="match status" value="1"/>
</dbReference>
<sequence>MNGDMRGLNNTLDTINAAANAIASAGNRLPQSSSVQKTRWGGCWSIYSCFRSGRQRKRIGPAVFVPETTVVAEAPTAQNLNHVPSIILPFFAPPSSPASFLQSEPPSATLSPTGSVTLSANMYSPGGPANIFAIGPYAHETQLVTPPGFLSSTFTTEPGTPFTPPPESLQFTTPSSPEVPFARFLGPNHQIGESDQKFPFSHYDFQSYQLYPGSPVGQLISPSSGISQSGTSSPFPDSDAVPDRLRSLEFKTGNPPKLWNLEKLSPRQWKSQQGSGSLTPDAVHRKPRDGFVLDRQKSDISPLTTAFNGWRHDEIVVNHRVSFEITAEEVVRCVEKKSAPSSKAVSVFPKYVECLREGDGNPSELADDQECYTSGQFEATHKRTSEDAEDEQRRQKHRSITLGSSKEFNFDSADGRHSDKPTSIGSDWWANENVIGKEVVPSKNWSFFPVMQPGVS</sequence>
<dbReference type="AlphaFoldDB" id="A0AAD8HYN9"/>
<reference evidence="2" key="2">
    <citation type="submission" date="2023-05" db="EMBL/GenBank/DDBJ databases">
        <authorList>
            <person name="Schelkunov M.I."/>
        </authorList>
    </citation>
    <scope>NUCLEOTIDE SEQUENCE</scope>
    <source>
        <strain evidence="2">Hsosn_3</strain>
        <tissue evidence="2">Leaf</tissue>
    </source>
</reference>
<feature type="region of interest" description="Disordered" evidence="1">
    <location>
        <begin position="219"/>
        <end position="242"/>
    </location>
</feature>
<feature type="region of interest" description="Disordered" evidence="1">
    <location>
        <begin position="378"/>
        <end position="398"/>
    </location>
</feature>
<evidence type="ECO:0000313" key="3">
    <source>
        <dbReference type="Proteomes" id="UP001237642"/>
    </source>
</evidence>
<evidence type="ECO:0000313" key="2">
    <source>
        <dbReference type="EMBL" id="KAK1374833.1"/>
    </source>
</evidence>
<feature type="compositionally biased region" description="Polar residues" evidence="1">
    <location>
        <begin position="268"/>
        <end position="278"/>
    </location>
</feature>
<feature type="region of interest" description="Disordered" evidence="1">
    <location>
        <begin position="257"/>
        <end position="285"/>
    </location>
</feature>
<proteinExistence type="predicted"/>
<gene>
    <name evidence="2" type="ORF">POM88_031026</name>
</gene>
<comment type="caution">
    <text evidence="2">The sequence shown here is derived from an EMBL/GenBank/DDBJ whole genome shotgun (WGS) entry which is preliminary data.</text>
</comment>
<dbReference type="PANTHER" id="PTHR31798">
    <property type="entry name" value="HYDROXYPROLINE-RICH GLYCOPROTEIN-LIKE"/>
    <property type="match status" value="1"/>
</dbReference>
<name>A0AAD8HYN9_9APIA</name>